<accession>A0A699PY81</accession>
<name>A0A699PY81_TANCI</name>
<evidence type="ECO:0000313" key="2">
    <source>
        <dbReference type="EMBL" id="GFC56166.1"/>
    </source>
</evidence>
<proteinExistence type="predicted"/>
<gene>
    <name evidence="2" type="ORF">Tci_828136</name>
</gene>
<dbReference type="AlphaFoldDB" id="A0A699PY81"/>
<evidence type="ECO:0000256" key="1">
    <source>
        <dbReference type="SAM" id="MobiDB-lite"/>
    </source>
</evidence>
<evidence type="ECO:0008006" key="3">
    <source>
        <dbReference type="Google" id="ProtNLM"/>
    </source>
</evidence>
<comment type="caution">
    <text evidence="2">The sequence shown here is derived from an EMBL/GenBank/DDBJ whole genome shotgun (WGS) entry which is preliminary data.</text>
</comment>
<protein>
    <recommendedName>
        <fullName evidence="3">DUF4283 domain-containing protein</fullName>
    </recommendedName>
</protein>
<feature type="region of interest" description="Disordered" evidence="1">
    <location>
        <begin position="1"/>
        <end position="21"/>
    </location>
</feature>
<sequence length="208" mass="23130">MEHGFLSQKGSRVGRGVKKKSLNMRKMNTGFGLSTTSDGTRNKVDPVGDISNVMEGVTPFMTDMTAEKNKLCSLEDTTVLRSFPSLPTQVTTSASNAPVKSSYANITDKLIRKKVNVRTLFTPEGNEIDVVVPVDSIYVISKRFANTAYGFFLEKKVAYPVVSNYVRNTWGKYGLVRLMFSSSTRLFSFQFSSMDGLDAMLENGPWFI</sequence>
<organism evidence="2">
    <name type="scientific">Tanacetum cinerariifolium</name>
    <name type="common">Dalmatian daisy</name>
    <name type="synonym">Chrysanthemum cinerariifolium</name>
    <dbReference type="NCBI Taxonomy" id="118510"/>
    <lineage>
        <taxon>Eukaryota</taxon>
        <taxon>Viridiplantae</taxon>
        <taxon>Streptophyta</taxon>
        <taxon>Embryophyta</taxon>
        <taxon>Tracheophyta</taxon>
        <taxon>Spermatophyta</taxon>
        <taxon>Magnoliopsida</taxon>
        <taxon>eudicotyledons</taxon>
        <taxon>Gunneridae</taxon>
        <taxon>Pentapetalae</taxon>
        <taxon>asterids</taxon>
        <taxon>campanulids</taxon>
        <taxon>Asterales</taxon>
        <taxon>Asteraceae</taxon>
        <taxon>Asteroideae</taxon>
        <taxon>Anthemideae</taxon>
        <taxon>Anthemidinae</taxon>
        <taxon>Tanacetum</taxon>
    </lineage>
</organism>
<dbReference type="EMBL" id="BKCJ010968283">
    <property type="protein sequence ID" value="GFC56166.1"/>
    <property type="molecule type" value="Genomic_DNA"/>
</dbReference>
<reference evidence="2" key="1">
    <citation type="journal article" date="2019" name="Sci. Rep.">
        <title>Draft genome of Tanacetum cinerariifolium, the natural source of mosquito coil.</title>
        <authorList>
            <person name="Yamashiro T."/>
            <person name="Shiraishi A."/>
            <person name="Satake H."/>
            <person name="Nakayama K."/>
        </authorList>
    </citation>
    <scope>NUCLEOTIDE SEQUENCE</scope>
</reference>